<dbReference type="OrthoDB" id="9808768at2"/>
<evidence type="ECO:0000256" key="1">
    <source>
        <dbReference type="ARBA" id="ARBA00004496"/>
    </source>
</evidence>
<dbReference type="SUPFAM" id="SSF52540">
    <property type="entry name" value="P-loop containing nucleoside triphosphate hydrolases"/>
    <property type="match status" value="1"/>
</dbReference>
<dbReference type="Gene3D" id="1.20.1060.20">
    <property type="match status" value="1"/>
</dbReference>
<evidence type="ECO:0000256" key="4">
    <source>
        <dbReference type="ARBA" id="ARBA00022840"/>
    </source>
</evidence>
<feature type="coiled-coil region" evidence="7">
    <location>
        <begin position="673"/>
        <end position="810"/>
    </location>
</feature>
<dbReference type="GO" id="GO:0030261">
    <property type="term" value="P:chromosome condensation"/>
    <property type="evidence" value="ECO:0007669"/>
    <property type="project" value="InterPro"/>
</dbReference>
<dbReference type="FunFam" id="3.40.50.300:FF:000901">
    <property type="entry name" value="Chromosome partition protein Smc"/>
    <property type="match status" value="1"/>
</dbReference>
<dbReference type="PANTHER" id="PTHR43977">
    <property type="entry name" value="STRUCTURAL MAINTENANCE OF CHROMOSOMES PROTEIN 3"/>
    <property type="match status" value="1"/>
</dbReference>
<proteinExistence type="inferred from homology"/>
<dbReference type="RefSeq" id="WP_035167207.1">
    <property type="nucleotide sequence ID" value="NZ_CP018906.1"/>
</dbReference>
<dbReference type="GO" id="GO:0007059">
    <property type="term" value="P:chromosome segregation"/>
    <property type="evidence" value="ECO:0007669"/>
    <property type="project" value="UniProtKB-UniRule"/>
</dbReference>
<dbReference type="PIRSF" id="PIRSF005719">
    <property type="entry name" value="SMC"/>
    <property type="match status" value="1"/>
</dbReference>
<keyword evidence="6 7" id="KW-0238">DNA-binding</keyword>
<dbReference type="SMART" id="SM00968">
    <property type="entry name" value="SMC_hinge"/>
    <property type="match status" value="1"/>
</dbReference>
<comment type="similarity">
    <text evidence="7">Belongs to the SMC family.</text>
</comment>
<dbReference type="GO" id="GO:0003677">
    <property type="term" value="F:DNA binding"/>
    <property type="evidence" value="ECO:0007669"/>
    <property type="project" value="UniProtKB-UniRule"/>
</dbReference>
<comment type="domain">
    <text evidence="7">Contains large globular domains required for ATP hydrolysis at each terminus and a third globular domain forming a flexible hinge near the middle of the molecule. These domains are separated by coiled-coil structures.</text>
</comment>
<keyword evidence="2 7" id="KW-0963">Cytoplasm</keyword>
<keyword evidence="3 7" id="KW-0547">Nucleotide-binding</keyword>
<dbReference type="GO" id="GO:0005524">
    <property type="term" value="F:ATP binding"/>
    <property type="evidence" value="ECO:0007669"/>
    <property type="project" value="UniProtKB-UniRule"/>
</dbReference>
<dbReference type="SUPFAM" id="SSF75553">
    <property type="entry name" value="Smc hinge domain"/>
    <property type="match status" value="1"/>
</dbReference>
<dbReference type="GO" id="GO:0016887">
    <property type="term" value="F:ATP hydrolysis activity"/>
    <property type="evidence" value="ECO:0007669"/>
    <property type="project" value="InterPro"/>
</dbReference>
<evidence type="ECO:0000313" key="10">
    <source>
        <dbReference type="Proteomes" id="UP000030361"/>
    </source>
</evidence>
<feature type="coiled-coil region" evidence="7">
    <location>
        <begin position="181"/>
        <end position="345"/>
    </location>
</feature>
<dbReference type="eggNOG" id="COG1196">
    <property type="taxonomic scope" value="Bacteria"/>
</dbReference>
<organism evidence="9 10">
    <name type="scientific">Lentilactobacillus curieae</name>
    <dbReference type="NCBI Taxonomy" id="1138822"/>
    <lineage>
        <taxon>Bacteria</taxon>
        <taxon>Bacillati</taxon>
        <taxon>Bacillota</taxon>
        <taxon>Bacilli</taxon>
        <taxon>Lactobacillales</taxon>
        <taxon>Lactobacillaceae</taxon>
        <taxon>Lentilactobacillus</taxon>
    </lineage>
</organism>
<dbReference type="HAMAP" id="MF_01894">
    <property type="entry name" value="Smc_prok"/>
    <property type="match status" value="1"/>
</dbReference>
<dbReference type="InterPro" id="IPR024704">
    <property type="entry name" value="SMC"/>
</dbReference>
<dbReference type="InterPro" id="IPR027417">
    <property type="entry name" value="P-loop_NTPase"/>
</dbReference>
<dbReference type="Pfam" id="PF02463">
    <property type="entry name" value="SMC_N"/>
    <property type="match status" value="1"/>
</dbReference>
<gene>
    <name evidence="7" type="primary">smc</name>
    <name evidence="9" type="ORF">PL11_008885</name>
</gene>
<dbReference type="InterPro" id="IPR003395">
    <property type="entry name" value="RecF/RecN/SMC_N"/>
</dbReference>
<feature type="binding site" evidence="7">
    <location>
        <begin position="32"/>
        <end position="39"/>
    </location>
    <ligand>
        <name>ATP</name>
        <dbReference type="ChEBI" id="CHEBI:30616"/>
    </ligand>
</feature>
<dbReference type="KEGG" id="lcu:PL11_008885"/>
<keyword evidence="5 7" id="KW-0175">Coiled coil</keyword>
<sequence length="1184" mass="132913">MQLKSIEIVGFKSFAEKTKIDFPDGMTGIVGPNGSGKSNIAESIRWVLGEQSAKTLRGSKMFDVIFSGSANRKSQSMAAVTLTLDNSDGYVKTPFSEIKVARKLFRNGDSAYFINEKECRLKDIVNMFMDSGIGQGSLSIISQGNVEAIFNSKPEDRRSIVENVAGVYKYKQQKLSAQHELDTTSENLDRVNDIIHELQQRMNPLEEQSSLAKDYLDQKKQLDALEKSKLMIDANRLETEIEGLKAKAKNLDDAKNNLTEQLRGQTQHKIDLQARLESNNSEAEKLQNRLLELSKQIERLKSEQQLSSQKQNFNSENIKRISDQIEAAEAEKQSQSQKFEQLVVDQNDIKQQLLSSQSKIDDLNAKLPNKSSDELDKEIQATRDKYVELLQSKTELKNRINLQTRDSQQLDEQLKSQSTRISDLSKQIDERQSAINKDQQALNELKVQLDERTEQLKVLGTSYQEVKEQTDRANQSWLAALRVAEEAKAKLQSLKNLHDSYRGFYFGVSNLLKHRDDFEGIYGTVSEFVKIDTEYIKAIDVAMGGQSQNVIVENNSVASKAIHFLTKNRLGRVTLLPLDTIKGRYIADATLNKVKQADGFIGVASDLIAVDNKFLQVIKFILGTTIVARDLDSAIKISAMISHRNRVVTLDGQVVNPGGSLTGGASKKTSQSVLVQQTELEELEKTVAQMNQKLESKEKELADLKARNAEQLDQGNKLKDAQQSLKQKFDIKSELIDQSQESLDHLTRQLKTLKLAYNNAIKGNVSDEANGLSDQLVEIENSLASAETKVADLTEELKNAKAAEASFRTEQQSLHEQQVVLQQRQKQINKEVSLVKDSLNESKNQIIEYTKQQAKLKSESANQVSKADLVKQLSQSQLEEQQANTDLEKLKAQIADSNQALASLNDDIAENQINLTNVNNEIKANSDRNSQDTQRLEKLKADLLDKYGVETQSIEDFNNQEINISELISRIKMLQRGIAEIGPVNVSAIQEFNDVSERYKFLNEQRDDLVAAENKLQRTMKSMDDTISTKFAESFAEISKNFSKVFVDMFGGGEAKLVLVDPDDMLNTGIEIMVQPPGKTYRNLSLLSGGEKALTAITLLFAVIKVRPVPFCILDEAEAALDPFNADRFAQYLKRYGSDTQFIVITHRKETMIYADQLYGVTMQESGVSKVVTVNLDNVQEEVQ</sequence>
<comment type="subcellular location">
    <subcellularLocation>
        <location evidence="1 7">Cytoplasm</location>
    </subcellularLocation>
</comment>
<dbReference type="InterPro" id="IPR010935">
    <property type="entry name" value="SMC_hinge"/>
</dbReference>
<dbReference type="InterPro" id="IPR036277">
    <property type="entry name" value="SMC_hinge_sf"/>
</dbReference>
<accession>A0A1S6QKA7</accession>
<evidence type="ECO:0000256" key="3">
    <source>
        <dbReference type="ARBA" id="ARBA00022741"/>
    </source>
</evidence>
<dbReference type="GO" id="GO:0007062">
    <property type="term" value="P:sister chromatid cohesion"/>
    <property type="evidence" value="ECO:0007669"/>
    <property type="project" value="InterPro"/>
</dbReference>
<dbReference type="CDD" id="cd03278">
    <property type="entry name" value="ABC_SMC_barmotin"/>
    <property type="match status" value="2"/>
</dbReference>
<evidence type="ECO:0000313" key="9">
    <source>
        <dbReference type="EMBL" id="AQW22026.1"/>
    </source>
</evidence>
<comment type="function">
    <text evidence="7">Required for chromosome condensation and partitioning.</text>
</comment>
<dbReference type="GO" id="GO:0005694">
    <property type="term" value="C:chromosome"/>
    <property type="evidence" value="ECO:0007669"/>
    <property type="project" value="InterPro"/>
</dbReference>
<dbReference type="NCBIfam" id="TIGR02168">
    <property type="entry name" value="SMC_prok_B"/>
    <property type="match status" value="1"/>
</dbReference>
<dbReference type="Proteomes" id="UP000030361">
    <property type="component" value="Chromosome"/>
</dbReference>
<name>A0A1S6QKA7_9LACO</name>
<dbReference type="Gene3D" id="3.30.70.1620">
    <property type="match status" value="1"/>
</dbReference>
<keyword evidence="10" id="KW-1185">Reference proteome</keyword>
<feature type="coiled-coil region" evidence="7">
    <location>
        <begin position="839"/>
        <end position="921"/>
    </location>
</feature>
<evidence type="ECO:0000256" key="5">
    <source>
        <dbReference type="ARBA" id="ARBA00023054"/>
    </source>
</evidence>
<evidence type="ECO:0000256" key="7">
    <source>
        <dbReference type="HAMAP-Rule" id="MF_01894"/>
    </source>
</evidence>
<evidence type="ECO:0000256" key="2">
    <source>
        <dbReference type="ARBA" id="ARBA00022490"/>
    </source>
</evidence>
<feature type="domain" description="SMC hinge" evidence="8">
    <location>
        <begin position="519"/>
        <end position="638"/>
    </location>
</feature>
<keyword evidence="4 7" id="KW-0067">ATP-binding</keyword>
<dbReference type="GO" id="GO:0005737">
    <property type="term" value="C:cytoplasm"/>
    <property type="evidence" value="ECO:0007669"/>
    <property type="project" value="UniProtKB-SubCell"/>
</dbReference>
<evidence type="ECO:0000259" key="8">
    <source>
        <dbReference type="SMART" id="SM00968"/>
    </source>
</evidence>
<protein>
    <recommendedName>
        <fullName evidence="7">Chromosome partition protein Smc</fullName>
    </recommendedName>
</protein>
<dbReference type="Pfam" id="PF06470">
    <property type="entry name" value="SMC_hinge"/>
    <property type="match status" value="1"/>
</dbReference>
<dbReference type="EMBL" id="CP018906">
    <property type="protein sequence ID" value="AQW22026.1"/>
    <property type="molecule type" value="Genomic_DNA"/>
</dbReference>
<reference evidence="9 10" key="1">
    <citation type="journal article" date="2015" name="Genome Announc.">
        <title>Genome Sequence of Lactobacillus curieae CCTCC M 2011381T, a Novel Producer of Gamma-aminobutyric Acid.</title>
        <authorList>
            <person name="Wang Y."/>
            <person name="Wang Y."/>
            <person name="Lang C."/>
            <person name="Wei D."/>
            <person name="Xu P."/>
            <person name="Xie J."/>
        </authorList>
    </citation>
    <scope>NUCLEOTIDE SEQUENCE [LARGE SCALE GENOMIC DNA]</scope>
    <source>
        <strain evidence="9 10">CCTCC M 2011381</strain>
    </source>
</reference>
<evidence type="ECO:0000256" key="6">
    <source>
        <dbReference type="ARBA" id="ARBA00023125"/>
    </source>
</evidence>
<dbReference type="AlphaFoldDB" id="A0A1S6QKA7"/>
<feature type="coiled-coil region" evidence="7">
    <location>
        <begin position="372"/>
        <end position="455"/>
    </location>
</feature>
<dbReference type="Gene3D" id="3.40.50.300">
    <property type="entry name" value="P-loop containing nucleotide triphosphate hydrolases"/>
    <property type="match status" value="2"/>
</dbReference>
<dbReference type="InterPro" id="IPR011890">
    <property type="entry name" value="SMC_prok"/>
</dbReference>
<dbReference type="GO" id="GO:0006260">
    <property type="term" value="P:DNA replication"/>
    <property type="evidence" value="ECO:0007669"/>
    <property type="project" value="UniProtKB-UniRule"/>
</dbReference>
<comment type="subunit">
    <text evidence="7">Homodimer.</text>
</comment>